<dbReference type="EMBL" id="CAJVPU010005859">
    <property type="protein sequence ID" value="CAG8553629.1"/>
    <property type="molecule type" value="Genomic_DNA"/>
</dbReference>
<name>A0ACA9LXW6_9GLOM</name>
<accession>A0ACA9LXW6</accession>
<keyword evidence="2" id="KW-1185">Reference proteome</keyword>
<proteinExistence type="predicted"/>
<feature type="non-terminal residue" evidence="1">
    <location>
        <position position="1"/>
    </location>
</feature>
<protein>
    <submittedName>
        <fullName evidence="1">2363_t:CDS:1</fullName>
    </submittedName>
</protein>
<sequence>GDTIIAAKDDQTVQPQKELLWKLANELFDVFSPTDPKIHELFIEAKEMTNIGFYNMLTCYDKGIAWLEPILHQDVQPLHNNQVQSSQSNQVENEEDILNYDSLPEDIAIEILRKFQGYSQNWDMQRMRTYWKNNRNNK</sequence>
<evidence type="ECO:0000313" key="2">
    <source>
        <dbReference type="Proteomes" id="UP000789702"/>
    </source>
</evidence>
<dbReference type="Proteomes" id="UP000789702">
    <property type="component" value="Unassembled WGS sequence"/>
</dbReference>
<organism evidence="1 2">
    <name type="scientific">Dentiscutata heterogama</name>
    <dbReference type="NCBI Taxonomy" id="1316150"/>
    <lineage>
        <taxon>Eukaryota</taxon>
        <taxon>Fungi</taxon>
        <taxon>Fungi incertae sedis</taxon>
        <taxon>Mucoromycota</taxon>
        <taxon>Glomeromycotina</taxon>
        <taxon>Glomeromycetes</taxon>
        <taxon>Diversisporales</taxon>
        <taxon>Gigasporaceae</taxon>
        <taxon>Dentiscutata</taxon>
    </lineage>
</organism>
<comment type="caution">
    <text evidence="1">The sequence shown here is derived from an EMBL/GenBank/DDBJ whole genome shotgun (WGS) entry which is preliminary data.</text>
</comment>
<gene>
    <name evidence="1" type="ORF">DHETER_LOCUS5337</name>
</gene>
<evidence type="ECO:0000313" key="1">
    <source>
        <dbReference type="EMBL" id="CAG8553629.1"/>
    </source>
</evidence>
<reference evidence="1" key="1">
    <citation type="submission" date="2021-06" db="EMBL/GenBank/DDBJ databases">
        <authorList>
            <person name="Kallberg Y."/>
            <person name="Tangrot J."/>
            <person name="Rosling A."/>
        </authorList>
    </citation>
    <scope>NUCLEOTIDE SEQUENCE</scope>
    <source>
        <strain evidence="1">IL203A</strain>
    </source>
</reference>